<feature type="region of interest" description="Disordered" evidence="1">
    <location>
        <begin position="18"/>
        <end position="43"/>
    </location>
</feature>
<keyword evidence="3" id="KW-1185">Reference proteome</keyword>
<sequence length="134" mass="16044">MLKKDEEKVRRYRLRLGNRSGHKTEITRQPSGNINYKHEKPRSTEEELWTDTCRLARQCEEMTFNYEMTPLDEIERMRARWGPTKWCTKRTKCYNVMGRVEKSLETIGANIEEEKKERTGIKAKRASTEETDER</sequence>
<evidence type="ECO:0000313" key="3">
    <source>
        <dbReference type="Proteomes" id="UP000600918"/>
    </source>
</evidence>
<feature type="region of interest" description="Disordered" evidence="1">
    <location>
        <begin position="113"/>
        <end position="134"/>
    </location>
</feature>
<name>A0A834NST3_VESPE</name>
<organism evidence="2 3">
    <name type="scientific">Vespula pensylvanica</name>
    <name type="common">Western yellow jacket</name>
    <name type="synonym">Wasp</name>
    <dbReference type="NCBI Taxonomy" id="30213"/>
    <lineage>
        <taxon>Eukaryota</taxon>
        <taxon>Metazoa</taxon>
        <taxon>Ecdysozoa</taxon>
        <taxon>Arthropoda</taxon>
        <taxon>Hexapoda</taxon>
        <taxon>Insecta</taxon>
        <taxon>Pterygota</taxon>
        <taxon>Neoptera</taxon>
        <taxon>Endopterygota</taxon>
        <taxon>Hymenoptera</taxon>
        <taxon>Apocrita</taxon>
        <taxon>Aculeata</taxon>
        <taxon>Vespoidea</taxon>
        <taxon>Vespidae</taxon>
        <taxon>Vespinae</taxon>
        <taxon>Vespula</taxon>
    </lineage>
</organism>
<reference evidence="2" key="1">
    <citation type="journal article" date="2020" name="G3 (Bethesda)">
        <title>High-Quality Assemblies for Three Invasive Social Wasps from the &lt;i&gt;Vespula&lt;/i&gt; Genus.</title>
        <authorList>
            <person name="Harrop T.W.R."/>
            <person name="Guhlin J."/>
            <person name="McLaughlin G.M."/>
            <person name="Permina E."/>
            <person name="Stockwell P."/>
            <person name="Gilligan J."/>
            <person name="Le Lec M.F."/>
            <person name="Gruber M.A.M."/>
            <person name="Quinn O."/>
            <person name="Lovegrove M."/>
            <person name="Duncan E.J."/>
            <person name="Remnant E.J."/>
            <person name="Van Eeckhoven J."/>
            <person name="Graham B."/>
            <person name="Knapp R.A."/>
            <person name="Langford K.W."/>
            <person name="Kronenberg Z."/>
            <person name="Press M.O."/>
            <person name="Eacker S.M."/>
            <person name="Wilson-Rankin E.E."/>
            <person name="Purcell J."/>
            <person name="Lester P.J."/>
            <person name="Dearden P.K."/>
        </authorList>
    </citation>
    <scope>NUCLEOTIDE SEQUENCE</scope>
    <source>
        <strain evidence="2">Volc-1</strain>
    </source>
</reference>
<dbReference type="EMBL" id="JACSDY010000010">
    <property type="protein sequence ID" value="KAF7417293.1"/>
    <property type="molecule type" value="Genomic_DNA"/>
</dbReference>
<evidence type="ECO:0000256" key="1">
    <source>
        <dbReference type="SAM" id="MobiDB-lite"/>
    </source>
</evidence>
<evidence type="ECO:0000313" key="2">
    <source>
        <dbReference type="EMBL" id="KAF7417293.1"/>
    </source>
</evidence>
<dbReference type="Proteomes" id="UP000600918">
    <property type="component" value="Unassembled WGS sequence"/>
</dbReference>
<comment type="caution">
    <text evidence="2">The sequence shown here is derived from an EMBL/GenBank/DDBJ whole genome shotgun (WGS) entry which is preliminary data.</text>
</comment>
<dbReference type="AlphaFoldDB" id="A0A834NST3"/>
<gene>
    <name evidence="2" type="ORF">H0235_011824</name>
</gene>
<proteinExistence type="predicted"/>
<protein>
    <submittedName>
        <fullName evidence="2">Uncharacterized protein</fullName>
    </submittedName>
</protein>
<accession>A0A834NST3</accession>